<evidence type="ECO:0000313" key="8">
    <source>
        <dbReference type="EMBL" id="CAH0038455.1"/>
    </source>
</evidence>
<evidence type="ECO:0000256" key="5">
    <source>
        <dbReference type="ARBA" id="ARBA00023136"/>
    </source>
</evidence>
<keyword evidence="5 6" id="KW-0472">Membrane</keyword>
<feature type="transmembrane region" description="Helical" evidence="6">
    <location>
        <begin position="399"/>
        <end position="419"/>
    </location>
</feature>
<feature type="transmembrane region" description="Helical" evidence="6">
    <location>
        <begin position="83"/>
        <end position="102"/>
    </location>
</feature>
<protein>
    <recommendedName>
        <fullName evidence="7">Amino acid transporter transmembrane domain-containing protein</fullName>
    </recommendedName>
</protein>
<feature type="transmembrane region" description="Helical" evidence="6">
    <location>
        <begin position="425"/>
        <end position="447"/>
    </location>
</feature>
<evidence type="ECO:0000256" key="1">
    <source>
        <dbReference type="ARBA" id="ARBA00004141"/>
    </source>
</evidence>
<comment type="subcellular location">
    <subcellularLocation>
        <location evidence="1">Membrane</location>
        <topology evidence="1">Multi-pass membrane protein</topology>
    </subcellularLocation>
</comment>
<dbReference type="PANTHER" id="PTHR22950">
    <property type="entry name" value="AMINO ACID TRANSPORTER"/>
    <property type="match status" value="1"/>
</dbReference>
<dbReference type="EMBL" id="CABFNQ020000760">
    <property type="protein sequence ID" value="CAH0038455.1"/>
    <property type="molecule type" value="Genomic_DNA"/>
</dbReference>
<dbReference type="OrthoDB" id="294730at2759"/>
<gene>
    <name evidence="8" type="ORF">CRHIZ90672A_00006316</name>
</gene>
<dbReference type="Gene3D" id="1.20.1740.10">
    <property type="entry name" value="Amino acid/polyamine transporter I"/>
    <property type="match status" value="1"/>
</dbReference>
<comment type="similarity">
    <text evidence="2">Belongs to the amino acid/polyamine transporter 2 family.</text>
</comment>
<evidence type="ECO:0000256" key="3">
    <source>
        <dbReference type="ARBA" id="ARBA00022692"/>
    </source>
</evidence>
<keyword evidence="9" id="KW-1185">Reference proteome</keyword>
<feature type="transmembrane region" description="Helical" evidence="6">
    <location>
        <begin position="283"/>
        <end position="304"/>
    </location>
</feature>
<feature type="transmembrane region" description="Helical" evidence="6">
    <location>
        <begin position="316"/>
        <end position="336"/>
    </location>
</feature>
<feature type="domain" description="Amino acid transporter transmembrane" evidence="7">
    <location>
        <begin position="78"/>
        <end position="480"/>
    </location>
</feature>
<evidence type="ECO:0000256" key="2">
    <source>
        <dbReference type="ARBA" id="ARBA00008066"/>
    </source>
</evidence>
<dbReference type="GO" id="GO:0015179">
    <property type="term" value="F:L-amino acid transmembrane transporter activity"/>
    <property type="evidence" value="ECO:0007669"/>
    <property type="project" value="TreeGrafter"/>
</dbReference>
<feature type="transmembrane region" description="Helical" evidence="6">
    <location>
        <begin position="152"/>
        <end position="170"/>
    </location>
</feature>
<dbReference type="Pfam" id="PF01490">
    <property type="entry name" value="Aa_trans"/>
    <property type="match status" value="1"/>
</dbReference>
<name>A0A9N9YQ66_9HYPO</name>
<evidence type="ECO:0000256" key="6">
    <source>
        <dbReference type="SAM" id="Phobius"/>
    </source>
</evidence>
<dbReference type="AlphaFoldDB" id="A0A9N9YQ66"/>
<feature type="transmembrane region" description="Helical" evidence="6">
    <location>
        <begin position="108"/>
        <end position="131"/>
    </location>
</feature>
<accession>A0A9N9YQ66</accession>
<dbReference type="PANTHER" id="PTHR22950:SF20">
    <property type="entry name" value="AMINO ACID TRANSPORTER (EUROFUNG)"/>
    <property type="match status" value="1"/>
</dbReference>
<comment type="caution">
    <text evidence="8">The sequence shown here is derived from an EMBL/GenBank/DDBJ whole genome shotgun (WGS) entry which is preliminary data.</text>
</comment>
<proteinExistence type="inferred from homology"/>
<evidence type="ECO:0000256" key="4">
    <source>
        <dbReference type="ARBA" id="ARBA00022989"/>
    </source>
</evidence>
<dbReference type="Proteomes" id="UP000696573">
    <property type="component" value="Unassembled WGS sequence"/>
</dbReference>
<sequence length="505" mass="54798">MSSAVSPRAARRATILGGPNTVVGARLDGKGDFHGQVGSPLTDQSPCSNSASSLEDGSGLPLVANTFSIPSDKHRTCHWAETAFLMMAEFVGFAILSFPHAYATMGWVLGIAATLFVGLGYLYTSLVLWDLCLRHPESKSICDIGKILCGKYGAIGFWFTACMFVCNNIGIHVNLGGNFFQNVVLNGKSVGISARILGGLVATFLCLLCSLPRTLKVLSRFAMAAVASTVTCVVLAMIFIVNQGGPVDSSSGQAEGSADTVIAKGSMIVFSAWPSPEATFKDIMVAFLGIAFAFIGQITLPSFIAEMKDPRDFPKALYLSSFVQYSLFITFALFMYKNIGLRDMTTITIGSLERTQLIICFCFLLPSLIILGSLYATVAGLFILNSVESHISKKRTKNIVWVVIIALLWGLAFTISQVIPQFDALLAIVGAIFDGFFGWIYWGVAWFRMRQADIHRKVPRVWGPRMDVALGVVNFSLILIGMGLFLSVGSWASFAYLRDLEHNKN</sequence>
<keyword evidence="3 6" id="KW-0812">Transmembrane</keyword>
<reference evidence="8" key="1">
    <citation type="submission" date="2021-10" db="EMBL/GenBank/DDBJ databases">
        <authorList>
            <person name="Piombo E."/>
        </authorList>
    </citation>
    <scope>NUCLEOTIDE SEQUENCE</scope>
</reference>
<dbReference type="GO" id="GO:0016020">
    <property type="term" value="C:membrane"/>
    <property type="evidence" value="ECO:0007669"/>
    <property type="project" value="UniProtKB-SubCell"/>
</dbReference>
<dbReference type="InterPro" id="IPR013057">
    <property type="entry name" value="AA_transpt_TM"/>
</dbReference>
<feature type="transmembrane region" description="Helical" evidence="6">
    <location>
        <begin position="190"/>
        <end position="209"/>
    </location>
</feature>
<keyword evidence="4 6" id="KW-1133">Transmembrane helix</keyword>
<evidence type="ECO:0000259" key="7">
    <source>
        <dbReference type="Pfam" id="PF01490"/>
    </source>
</evidence>
<feature type="transmembrane region" description="Helical" evidence="6">
    <location>
        <begin position="356"/>
        <end position="387"/>
    </location>
</feature>
<organism evidence="8 9">
    <name type="scientific">Clonostachys rhizophaga</name>
    <dbReference type="NCBI Taxonomy" id="160324"/>
    <lineage>
        <taxon>Eukaryota</taxon>
        <taxon>Fungi</taxon>
        <taxon>Dikarya</taxon>
        <taxon>Ascomycota</taxon>
        <taxon>Pezizomycotina</taxon>
        <taxon>Sordariomycetes</taxon>
        <taxon>Hypocreomycetidae</taxon>
        <taxon>Hypocreales</taxon>
        <taxon>Bionectriaceae</taxon>
        <taxon>Clonostachys</taxon>
    </lineage>
</organism>
<feature type="transmembrane region" description="Helical" evidence="6">
    <location>
        <begin position="468"/>
        <end position="497"/>
    </location>
</feature>
<evidence type="ECO:0000313" key="9">
    <source>
        <dbReference type="Proteomes" id="UP000696573"/>
    </source>
</evidence>
<feature type="transmembrane region" description="Helical" evidence="6">
    <location>
        <begin position="221"/>
        <end position="241"/>
    </location>
</feature>